<reference evidence="2" key="2">
    <citation type="submission" date="2021-09" db="EMBL/GenBank/DDBJ databases">
        <authorList>
            <person name="Jia N."/>
            <person name="Wang J."/>
            <person name="Shi W."/>
            <person name="Du L."/>
            <person name="Sun Y."/>
            <person name="Zhan W."/>
            <person name="Jiang J."/>
            <person name="Wang Q."/>
            <person name="Zhang B."/>
            <person name="Ji P."/>
            <person name="Sakyi L.B."/>
            <person name="Cui X."/>
            <person name="Yuan T."/>
            <person name="Jiang B."/>
            <person name="Yang W."/>
            <person name="Lam T.T.-Y."/>
            <person name="Chang Q."/>
            <person name="Ding S."/>
            <person name="Wang X."/>
            <person name="Zhu J."/>
            <person name="Ruan X."/>
            <person name="Zhao L."/>
            <person name="Wei J."/>
            <person name="Que T."/>
            <person name="Du C."/>
            <person name="Cheng J."/>
            <person name="Dai P."/>
            <person name="Han X."/>
            <person name="Huang E."/>
            <person name="Gao Y."/>
            <person name="Liu J."/>
            <person name="Shao H."/>
            <person name="Ye R."/>
            <person name="Li L."/>
            <person name="Wei W."/>
            <person name="Wang X."/>
            <person name="Wang C."/>
            <person name="Huo Q."/>
            <person name="Li W."/>
            <person name="Guo W."/>
            <person name="Chen H."/>
            <person name="Chen S."/>
            <person name="Zhou L."/>
            <person name="Zhou L."/>
            <person name="Ni X."/>
            <person name="Tian J."/>
            <person name="Zhou Y."/>
            <person name="Sheng Y."/>
            <person name="Liu T."/>
            <person name="Pan Y."/>
            <person name="Xia L."/>
            <person name="Li J."/>
            <person name="Zhao F."/>
            <person name="Cao W."/>
        </authorList>
    </citation>
    <scope>NUCLEOTIDE SEQUENCE</scope>
    <source>
        <strain evidence="2">Rsan-2018</strain>
        <tissue evidence="2">Larvae</tissue>
    </source>
</reference>
<keyword evidence="3" id="KW-1185">Reference proteome</keyword>
<gene>
    <name evidence="2" type="ORF">HPB52_023256</name>
</gene>
<keyword evidence="1" id="KW-0812">Transmembrane</keyword>
<evidence type="ECO:0000313" key="3">
    <source>
        <dbReference type="Proteomes" id="UP000821837"/>
    </source>
</evidence>
<keyword evidence="1" id="KW-1133">Transmembrane helix</keyword>
<name>A0A9D4PY80_RHISA</name>
<protein>
    <submittedName>
        <fullName evidence="2">Uncharacterized protein</fullName>
    </submittedName>
</protein>
<reference evidence="2" key="1">
    <citation type="journal article" date="2020" name="Cell">
        <title>Large-Scale Comparative Analyses of Tick Genomes Elucidate Their Genetic Diversity and Vector Capacities.</title>
        <authorList>
            <consortium name="Tick Genome and Microbiome Consortium (TIGMIC)"/>
            <person name="Jia N."/>
            <person name="Wang J."/>
            <person name="Shi W."/>
            <person name="Du L."/>
            <person name="Sun Y."/>
            <person name="Zhan W."/>
            <person name="Jiang J.F."/>
            <person name="Wang Q."/>
            <person name="Zhang B."/>
            <person name="Ji P."/>
            <person name="Bell-Sakyi L."/>
            <person name="Cui X.M."/>
            <person name="Yuan T.T."/>
            <person name="Jiang B.G."/>
            <person name="Yang W.F."/>
            <person name="Lam T.T."/>
            <person name="Chang Q.C."/>
            <person name="Ding S.J."/>
            <person name="Wang X.J."/>
            <person name="Zhu J.G."/>
            <person name="Ruan X.D."/>
            <person name="Zhao L."/>
            <person name="Wei J.T."/>
            <person name="Ye R.Z."/>
            <person name="Que T.C."/>
            <person name="Du C.H."/>
            <person name="Zhou Y.H."/>
            <person name="Cheng J.X."/>
            <person name="Dai P.F."/>
            <person name="Guo W.B."/>
            <person name="Han X.H."/>
            <person name="Huang E.J."/>
            <person name="Li L.F."/>
            <person name="Wei W."/>
            <person name="Gao Y.C."/>
            <person name="Liu J.Z."/>
            <person name="Shao H.Z."/>
            <person name="Wang X."/>
            <person name="Wang C.C."/>
            <person name="Yang T.C."/>
            <person name="Huo Q.B."/>
            <person name="Li W."/>
            <person name="Chen H.Y."/>
            <person name="Chen S.E."/>
            <person name="Zhou L.G."/>
            <person name="Ni X.B."/>
            <person name="Tian J.H."/>
            <person name="Sheng Y."/>
            <person name="Liu T."/>
            <person name="Pan Y.S."/>
            <person name="Xia L.Y."/>
            <person name="Li J."/>
            <person name="Zhao F."/>
            <person name="Cao W.C."/>
        </authorList>
    </citation>
    <scope>NUCLEOTIDE SEQUENCE</scope>
    <source>
        <strain evidence="2">Rsan-2018</strain>
    </source>
</reference>
<evidence type="ECO:0000313" key="2">
    <source>
        <dbReference type="EMBL" id="KAH7957856.1"/>
    </source>
</evidence>
<dbReference type="EMBL" id="JABSTV010001250">
    <property type="protein sequence ID" value="KAH7957856.1"/>
    <property type="molecule type" value="Genomic_DNA"/>
</dbReference>
<comment type="caution">
    <text evidence="2">The sequence shown here is derived from an EMBL/GenBank/DDBJ whole genome shotgun (WGS) entry which is preliminary data.</text>
</comment>
<proteinExistence type="predicted"/>
<organism evidence="2 3">
    <name type="scientific">Rhipicephalus sanguineus</name>
    <name type="common">Brown dog tick</name>
    <name type="synonym">Ixodes sanguineus</name>
    <dbReference type="NCBI Taxonomy" id="34632"/>
    <lineage>
        <taxon>Eukaryota</taxon>
        <taxon>Metazoa</taxon>
        <taxon>Ecdysozoa</taxon>
        <taxon>Arthropoda</taxon>
        <taxon>Chelicerata</taxon>
        <taxon>Arachnida</taxon>
        <taxon>Acari</taxon>
        <taxon>Parasitiformes</taxon>
        <taxon>Ixodida</taxon>
        <taxon>Ixodoidea</taxon>
        <taxon>Ixodidae</taxon>
        <taxon>Rhipicephalinae</taxon>
        <taxon>Rhipicephalus</taxon>
        <taxon>Rhipicephalus</taxon>
    </lineage>
</organism>
<keyword evidence="1" id="KW-0472">Membrane</keyword>
<dbReference type="Proteomes" id="UP000821837">
    <property type="component" value="Unassembled WGS sequence"/>
</dbReference>
<accession>A0A9D4PY80</accession>
<evidence type="ECO:0000256" key="1">
    <source>
        <dbReference type="SAM" id="Phobius"/>
    </source>
</evidence>
<dbReference type="AlphaFoldDB" id="A0A9D4PY80"/>
<feature type="transmembrane region" description="Helical" evidence="1">
    <location>
        <begin position="105"/>
        <end position="128"/>
    </location>
</feature>
<sequence length="143" mass="15762">MEEFGVSHESASWPMTLCVIMSAAGERRRGVRPLTSTRPTLLSTRVSVYRTSNGVGVCSAAGERRRGVRPLTSTRPTLLSTRVSVYRTSSRRRLRFLVSLLEKKLSIYHISIGGSLLNFVALIAAFFAPNMTWMDITVGILSG</sequence>